<dbReference type="InterPro" id="IPR036236">
    <property type="entry name" value="Znf_C2H2_sf"/>
</dbReference>
<keyword evidence="3" id="KW-1185">Reference proteome</keyword>
<dbReference type="EMBL" id="MU003776">
    <property type="protein sequence ID" value="KAF2723502.1"/>
    <property type="molecule type" value="Genomic_DNA"/>
</dbReference>
<proteinExistence type="predicted"/>
<sequence length="192" mass="21283">MGPQHISVAAEAPNEIRLTPDTTEPPLITKPGQPSFQQSHSTCKLLHHQPQTQQGPSHPEAAGSCSTLGRLSIAAVRPCQSQIEHHSPEHLSSGESAERRMPQATTSVTLPIDERPRCYEHGCGGRAFSCMENYRRHVRERSGLSNAQCPYCNSSFSRKSNLNMHLSCGRCRVLNDWISETAVDWMDTVQPQ</sequence>
<gene>
    <name evidence="2" type="ORF">K431DRAFT_344724</name>
</gene>
<comment type="caution">
    <text evidence="2">The sequence shown here is derived from an EMBL/GenBank/DDBJ whole genome shotgun (WGS) entry which is preliminary data.</text>
</comment>
<organism evidence="2 3">
    <name type="scientific">Polychaeton citri CBS 116435</name>
    <dbReference type="NCBI Taxonomy" id="1314669"/>
    <lineage>
        <taxon>Eukaryota</taxon>
        <taxon>Fungi</taxon>
        <taxon>Dikarya</taxon>
        <taxon>Ascomycota</taxon>
        <taxon>Pezizomycotina</taxon>
        <taxon>Dothideomycetes</taxon>
        <taxon>Dothideomycetidae</taxon>
        <taxon>Capnodiales</taxon>
        <taxon>Capnodiaceae</taxon>
        <taxon>Polychaeton</taxon>
    </lineage>
</organism>
<evidence type="ECO:0000256" key="1">
    <source>
        <dbReference type="SAM" id="MobiDB-lite"/>
    </source>
</evidence>
<accession>A0A9P4QF14</accession>
<evidence type="ECO:0008006" key="4">
    <source>
        <dbReference type="Google" id="ProtNLM"/>
    </source>
</evidence>
<dbReference type="AlphaFoldDB" id="A0A9P4QF14"/>
<reference evidence="2" key="1">
    <citation type="journal article" date="2020" name="Stud. Mycol.">
        <title>101 Dothideomycetes genomes: a test case for predicting lifestyles and emergence of pathogens.</title>
        <authorList>
            <person name="Haridas S."/>
            <person name="Albert R."/>
            <person name="Binder M."/>
            <person name="Bloem J."/>
            <person name="Labutti K."/>
            <person name="Salamov A."/>
            <person name="Andreopoulos B."/>
            <person name="Baker S."/>
            <person name="Barry K."/>
            <person name="Bills G."/>
            <person name="Bluhm B."/>
            <person name="Cannon C."/>
            <person name="Castanera R."/>
            <person name="Culley D."/>
            <person name="Daum C."/>
            <person name="Ezra D."/>
            <person name="Gonzalez J."/>
            <person name="Henrissat B."/>
            <person name="Kuo A."/>
            <person name="Liang C."/>
            <person name="Lipzen A."/>
            <person name="Lutzoni F."/>
            <person name="Magnuson J."/>
            <person name="Mondo S."/>
            <person name="Nolan M."/>
            <person name="Ohm R."/>
            <person name="Pangilinan J."/>
            <person name="Park H.-J."/>
            <person name="Ramirez L."/>
            <person name="Alfaro M."/>
            <person name="Sun H."/>
            <person name="Tritt A."/>
            <person name="Yoshinaga Y."/>
            <person name="Zwiers L.-H."/>
            <person name="Turgeon B."/>
            <person name="Goodwin S."/>
            <person name="Spatafora J."/>
            <person name="Crous P."/>
            <person name="Grigoriev I."/>
        </authorList>
    </citation>
    <scope>NUCLEOTIDE SEQUENCE</scope>
    <source>
        <strain evidence="2">CBS 116435</strain>
    </source>
</reference>
<dbReference type="OrthoDB" id="5366256at2759"/>
<protein>
    <recommendedName>
        <fullName evidence="4">C2H2-type domain-containing protein</fullName>
    </recommendedName>
</protein>
<dbReference type="Gene3D" id="3.30.160.60">
    <property type="entry name" value="Classic Zinc Finger"/>
    <property type="match status" value="1"/>
</dbReference>
<dbReference type="SUPFAM" id="SSF57667">
    <property type="entry name" value="beta-beta-alpha zinc fingers"/>
    <property type="match status" value="1"/>
</dbReference>
<evidence type="ECO:0000313" key="3">
    <source>
        <dbReference type="Proteomes" id="UP000799441"/>
    </source>
</evidence>
<evidence type="ECO:0000313" key="2">
    <source>
        <dbReference type="EMBL" id="KAF2723502.1"/>
    </source>
</evidence>
<dbReference type="Proteomes" id="UP000799441">
    <property type="component" value="Unassembled WGS sequence"/>
</dbReference>
<name>A0A9P4QF14_9PEZI</name>
<feature type="region of interest" description="Disordered" evidence="1">
    <location>
        <begin position="82"/>
        <end position="103"/>
    </location>
</feature>